<evidence type="ECO:0000313" key="2">
    <source>
        <dbReference type="EMBL" id="PSV87512.1"/>
    </source>
</evidence>
<organism evidence="2 3">
    <name type="scientific">Photobacterium leiognathi</name>
    <dbReference type="NCBI Taxonomy" id="553611"/>
    <lineage>
        <taxon>Bacteria</taxon>
        <taxon>Pseudomonadati</taxon>
        <taxon>Pseudomonadota</taxon>
        <taxon>Gammaproteobacteria</taxon>
        <taxon>Vibrionales</taxon>
        <taxon>Vibrionaceae</taxon>
        <taxon>Photobacterium</taxon>
    </lineage>
</organism>
<dbReference type="OrthoDB" id="5701642at2"/>
<evidence type="ECO:0000313" key="3">
    <source>
        <dbReference type="Proteomes" id="UP000240410"/>
    </source>
</evidence>
<comment type="caution">
    <text evidence="2">The sequence shown here is derived from an EMBL/GenBank/DDBJ whole genome shotgun (WGS) entry which is preliminary data.</text>
</comment>
<dbReference type="Proteomes" id="UP000240410">
    <property type="component" value="Unassembled WGS sequence"/>
</dbReference>
<dbReference type="RefSeq" id="WP_045070550.1">
    <property type="nucleotide sequence ID" value="NZ_JZSL01000029.1"/>
</dbReference>
<name>A0A2T3M6G2_PHOLE</name>
<dbReference type="AlphaFoldDB" id="A0A2T3M6G2"/>
<protein>
    <submittedName>
        <fullName evidence="2">Inovirus Gp2 family protein</fullName>
    </submittedName>
</protein>
<accession>A0A2T3M6G2</accession>
<proteinExistence type="predicted"/>
<dbReference type="EMBL" id="PYOJ01000027">
    <property type="protein sequence ID" value="PSV87512.1"/>
    <property type="molecule type" value="Genomic_DNA"/>
</dbReference>
<evidence type="ECO:0000259" key="1">
    <source>
        <dbReference type="Pfam" id="PF11726"/>
    </source>
</evidence>
<gene>
    <name evidence="2" type="ORF">CTM89_17065</name>
</gene>
<dbReference type="InterPro" id="IPR057271">
    <property type="entry name" value="YagK_YfjJ_C"/>
</dbReference>
<sequence length="216" mass="26132">MSYLIKKQWNKRSVVNEDFNNSYLNAIEKVIDKSIDQYPRILAIRFDLRLPESYQDDYLDRDLPDGFNRDRLIPRFIDSLKSKIKYDVRRKNKKWKGNYKCDLHYVWCREQDKSDNEHYHVMIIVNKDVYRSIGEYHHDGSLATMIVSAWGSSLRLDYNQGKRLVHFPSNCSYVVNYRDSEYEEQYDELFHRVSYLAKTRTKNINRYYRSFGCSSR</sequence>
<dbReference type="Pfam" id="PF11726">
    <property type="entry name" value="YagK_YfjJ_C"/>
    <property type="match status" value="1"/>
</dbReference>
<reference evidence="2 3" key="1">
    <citation type="submission" date="2018-03" db="EMBL/GenBank/DDBJ databases">
        <title>Whole genome sequencing of Histamine producing bacteria.</title>
        <authorList>
            <person name="Butler K."/>
        </authorList>
    </citation>
    <scope>NUCLEOTIDE SEQUENCE [LARGE SCALE GENOMIC DNA]</scope>
    <source>
        <strain evidence="2 3">ATCC 33979</strain>
    </source>
</reference>
<feature type="domain" description="YagK/YfjJ C-terminal" evidence="1">
    <location>
        <begin position="36"/>
        <end position="214"/>
    </location>
</feature>